<gene>
    <name evidence="2" type="ORF">LDG_7946</name>
</gene>
<keyword evidence="3" id="KW-1185">Reference proteome</keyword>
<dbReference type="HOGENOM" id="CLU_3062953_0_0_6"/>
<dbReference type="AlphaFoldDB" id="G9ERM9"/>
<reference evidence="2 3" key="1">
    <citation type="journal article" date="2011" name="BMC Genomics">
        <title>Insight into cross-talk between intra-amoebal pathogens.</title>
        <authorList>
            <person name="Gimenez G."/>
            <person name="Bertelli C."/>
            <person name="Moliner C."/>
            <person name="Robert C."/>
            <person name="Raoult D."/>
            <person name="Fournier P.E."/>
            <person name="Greub G."/>
        </authorList>
    </citation>
    <scope>NUCLEOTIDE SEQUENCE [LARGE SCALE GENOMIC DNA]</scope>
    <source>
        <strain evidence="2 3">LLAP12</strain>
    </source>
</reference>
<organism evidence="2 3">
    <name type="scientific">Legionella drancourtii LLAP12</name>
    <dbReference type="NCBI Taxonomy" id="658187"/>
    <lineage>
        <taxon>Bacteria</taxon>
        <taxon>Pseudomonadati</taxon>
        <taxon>Pseudomonadota</taxon>
        <taxon>Gammaproteobacteria</taxon>
        <taxon>Legionellales</taxon>
        <taxon>Legionellaceae</taxon>
        <taxon>Legionella</taxon>
    </lineage>
</organism>
<name>G9ERM9_9GAMM</name>
<evidence type="ECO:0000256" key="1">
    <source>
        <dbReference type="SAM" id="MobiDB-lite"/>
    </source>
</evidence>
<dbReference type="EMBL" id="JH413836">
    <property type="protein sequence ID" value="EHL30042.1"/>
    <property type="molecule type" value="Genomic_DNA"/>
</dbReference>
<dbReference type="InParanoid" id="G9ERM9"/>
<accession>G9ERM9</accession>
<sequence length="53" mass="6014">MGSERNPIKKAKLETNSESEDSNNLSLNPQIKLQARRAYPTFAANQKINSFFD</sequence>
<proteinExistence type="predicted"/>
<evidence type="ECO:0000313" key="3">
    <source>
        <dbReference type="Proteomes" id="UP000002770"/>
    </source>
</evidence>
<protein>
    <submittedName>
        <fullName evidence="2">Uncharacterized protein</fullName>
    </submittedName>
</protein>
<feature type="region of interest" description="Disordered" evidence="1">
    <location>
        <begin position="1"/>
        <end position="29"/>
    </location>
</feature>
<dbReference type="Proteomes" id="UP000002770">
    <property type="component" value="Unassembled WGS sequence"/>
</dbReference>
<evidence type="ECO:0000313" key="2">
    <source>
        <dbReference type="EMBL" id="EHL30042.1"/>
    </source>
</evidence>